<evidence type="ECO:0000313" key="2">
    <source>
        <dbReference type="Proteomes" id="UP000448292"/>
    </source>
</evidence>
<protein>
    <submittedName>
        <fullName evidence="1">Uncharacterized protein</fullName>
    </submittedName>
</protein>
<reference evidence="1 2" key="1">
    <citation type="submission" date="2018-06" db="EMBL/GenBank/DDBJ databases">
        <title>Complete genome of Desulfovibrio indonesiensis P37SLT.</title>
        <authorList>
            <person name="Crispim J.S."/>
            <person name="Vidigal P.M.P."/>
            <person name="Silva L.C.F."/>
            <person name="Laguardia C.N."/>
            <person name="Araujo L.C."/>
            <person name="Dias R.S."/>
            <person name="Sousa M.P."/>
            <person name="Paula S.O."/>
            <person name="Silva C."/>
        </authorList>
    </citation>
    <scope>NUCLEOTIDE SEQUENCE [LARGE SCALE GENOMIC DNA]</scope>
    <source>
        <strain evidence="1 2">P37SLT</strain>
    </source>
</reference>
<keyword evidence="2" id="KW-1185">Reference proteome</keyword>
<organism evidence="1 2">
    <name type="scientific">Oceanidesulfovibrio indonesiensis</name>
    <dbReference type="NCBI Taxonomy" id="54767"/>
    <lineage>
        <taxon>Bacteria</taxon>
        <taxon>Pseudomonadati</taxon>
        <taxon>Thermodesulfobacteriota</taxon>
        <taxon>Desulfovibrionia</taxon>
        <taxon>Desulfovibrionales</taxon>
        <taxon>Desulfovibrionaceae</taxon>
        <taxon>Oceanidesulfovibrio</taxon>
    </lineage>
</organism>
<dbReference type="AlphaFoldDB" id="A0A7M3MDW7"/>
<gene>
    <name evidence="1" type="ORF">DPQ33_11035</name>
</gene>
<comment type="caution">
    <text evidence="1">The sequence shown here is derived from an EMBL/GenBank/DDBJ whole genome shotgun (WGS) entry which is preliminary data.</text>
</comment>
<name>A0A7M3MDW7_9BACT</name>
<dbReference type="EMBL" id="QMIE01000009">
    <property type="protein sequence ID" value="TVM16929.1"/>
    <property type="molecule type" value="Genomic_DNA"/>
</dbReference>
<sequence>MASILRLDDNHAAVVEKLVDLYTDLFLHEGYGNMSVEIKFLKKGQKEVLIRCGKDYRFVVDYPQDGAPKIAVRVAHNSLAS</sequence>
<accession>A0A7M3MDW7</accession>
<dbReference type="RefSeq" id="WP_144303276.1">
    <property type="nucleotide sequence ID" value="NZ_QMIE01000009.1"/>
</dbReference>
<dbReference type="Proteomes" id="UP000448292">
    <property type="component" value="Unassembled WGS sequence"/>
</dbReference>
<dbReference type="OrthoDB" id="9803747at2"/>
<proteinExistence type="predicted"/>
<evidence type="ECO:0000313" key="1">
    <source>
        <dbReference type="EMBL" id="TVM16929.1"/>
    </source>
</evidence>